<dbReference type="AlphaFoldDB" id="A0A3P8BDR5"/>
<evidence type="ECO:0000313" key="6">
    <source>
        <dbReference type="WBParaSite" id="HPBE_0001704801-mRNA-1"/>
    </source>
</evidence>
<evidence type="ECO:0000259" key="3">
    <source>
        <dbReference type="SMART" id="SM00034"/>
    </source>
</evidence>
<feature type="region of interest" description="Disordered" evidence="1">
    <location>
        <begin position="40"/>
        <end position="59"/>
    </location>
</feature>
<evidence type="ECO:0000313" key="4">
    <source>
        <dbReference type="EMBL" id="VDP07798.1"/>
    </source>
</evidence>
<reference evidence="6" key="2">
    <citation type="submission" date="2019-09" db="UniProtKB">
        <authorList>
            <consortium name="WormBaseParasite"/>
        </authorList>
    </citation>
    <scope>IDENTIFICATION</scope>
</reference>
<reference evidence="4 5" key="1">
    <citation type="submission" date="2018-11" db="EMBL/GenBank/DDBJ databases">
        <authorList>
            <consortium name="Pathogen Informatics"/>
        </authorList>
    </citation>
    <scope>NUCLEOTIDE SEQUENCE [LARGE SCALE GENOMIC DNA]</scope>
</reference>
<dbReference type="EMBL" id="UZAH01029771">
    <property type="protein sequence ID" value="VDP07798.1"/>
    <property type="molecule type" value="Genomic_DNA"/>
</dbReference>
<feature type="domain" description="C-type lectin" evidence="3">
    <location>
        <begin position="62"/>
        <end position="243"/>
    </location>
</feature>
<sequence>MRFLLLFVLALQVISFPVEQDGSGLESSGCKCSCPEELPPPTTQAPARSPARKKSPESSLNCPDGWIRYQQSCYFLESEKLDLTSAERKCNEKGATLFVADSIEEFVSVIWRFGFLANEVMKETPTYFWSWIGLGQGATDTYPKWHVASAYLAVQMHRERRRSAVVGGPVWHGSQPTVSAPCSLWVRSYMRGPFRKWLVTPFSSSVNGWSAAATCVAYYNMDTYSSTYVYFYPCSSLFHSVCERNSTLMHSV</sequence>
<dbReference type="InterPro" id="IPR001304">
    <property type="entry name" value="C-type_lectin-like"/>
</dbReference>
<dbReference type="PANTHER" id="PTHR45710">
    <property type="entry name" value="C-TYPE LECTIN DOMAIN-CONTAINING PROTEIN 180"/>
    <property type="match status" value="1"/>
</dbReference>
<accession>A0A3P8BDR5</accession>
<gene>
    <name evidence="4" type="ORF">HPBE_LOCUS17047</name>
</gene>
<dbReference type="InterPro" id="IPR016186">
    <property type="entry name" value="C-type_lectin-like/link_sf"/>
</dbReference>
<feature type="chain" id="PRO_5044596641" evidence="2">
    <location>
        <begin position="16"/>
        <end position="252"/>
    </location>
</feature>
<dbReference type="SMART" id="SM00034">
    <property type="entry name" value="CLECT"/>
    <property type="match status" value="1"/>
</dbReference>
<dbReference type="InterPro" id="IPR050828">
    <property type="entry name" value="C-type_lectin/matrix_domain"/>
</dbReference>
<evidence type="ECO:0000256" key="2">
    <source>
        <dbReference type="SAM" id="SignalP"/>
    </source>
</evidence>
<organism evidence="4">
    <name type="scientific">Heligmosomoides polygyrus</name>
    <name type="common">Parasitic roundworm</name>
    <dbReference type="NCBI Taxonomy" id="6339"/>
    <lineage>
        <taxon>Eukaryota</taxon>
        <taxon>Metazoa</taxon>
        <taxon>Ecdysozoa</taxon>
        <taxon>Nematoda</taxon>
        <taxon>Chromadorea</taxon>
        <taxon>Rhabditida</taxon>
        <taxon>Rhabditina</taxon>
        <taxon>Rhabditomorpha</taxon>
        <taxon>Strongyloidea</taxon>
        <taxon>Heligmosomidae</taxon>
        <taxon>Heligmosomoides</taxon>
    </lineage>
</organism>
<dbReference type="SUPFAM" id="SSF56436">
    <property type="entry name" value="C-type lectin-like"/>
    <property type="match status" value="1"/>
</dbReference>
<evidence type="ECO:0000256" key="1">
    <source>
        <dbReference type="SAM" id="MobiDB-lite"/>
    </source>
</evidence>
<name>A0A3P8BDR5_HELPZ</name>
<dbReference type="WBParaSite" id="HPBE_0001704801-mRNA-1">
    <property type="protein sequence ID" value="HPBE_0001704801-mRNA-1"/>
    <property type="gene ID" value="HPBE_0001704801"/>
</dbReference>
<protein>
    <submittedName>
        <fullName evidence="6">C-type lectin domain-containing protein</fullName>
    </submittedName>
</protein>
<dbReference type="Proteomes" id="UP000050761">
    <property type="component" value="Unassembled WGS sequence"/>
</dbReference>
<dbReference type="OrthoDB" id="6133475at2759"/>
<dbReference type="InterPro" id="IPR016187">
    <property type="entry name" value="CTDL_fold"/>
</dbReference>
<dbReference type="PANTHER" id="PTHR45710:SF26">
    <property type="entry name" value="RH26557P"/>
    <property type="match status" value="1"/>
</dbReference>
<keyword evidence="2" id="KW-0732">Signal</keyword>
<dbReference type="Gene3D" id="3.10.100.10">
    <property type="entry name" value="Mannose-Binding Protein A, subunit A"/>
    <property type="match status" value="1"/>
</dbReference>
<proteinExistence type="predicted"/>
<keyword evidence="5" id="KW-1185">Reference proteome</keyword>
<evidence type="ECO:0000313" key="5">
    <source>
        <dbReference type="Proteomes" id="UP000050761"/>
    </source>
</evidence>
<feature type="signal peptide" evidence="2">
    <location>
        <begin position="1"/>
        <end position="15"/>
    </location>
</feature>